<dbReference type="PANTHER" id="PTHR34861">
    <property type="match status" value="1"/>
</dbReference>
<accession>A0A5M3WRM4</accession>
<dbReference type="Pfam" id="PF04199">
    <property type="entry name" value="Cyclase"/>
    <property type="match status" value="1"/>
</dbReference>
<proteinExistence type="predicted"/>
<name>A0A5M3WRM4_9ACTN</name>
<dbReference type="PANTHER" id="PTHR34861:SF10">
    <property type="entry name" value="CYCLASE"/>
    <property type="match status" value="1"/>
</dbReference>
<dbReference type="Gene3D" id="3.50.30.50">
    <property type="entry name" value="Putative cyclase"/>
    <property type="match status" value="1"/>
</dbReference>
<organism evidence="1 2">
    <name type="scientific">Acrocarpospora macrocephala</name>
    <dbReference type="NCBI Taxonomy" id="150177"/>
    <lineage>
        <taxon>Bacteria</taxon>
        <taxon>Bacillati</taxon>
        <taxon>Actinomycetota</taxon>
        <taxon>Actinomycetes</taxon>
        <taxon>Streptosporangiales</taxon>
        <taxon>Streptosporangiaceae</taxon>
        <taxon>Acrocarpospora</taxon>
    </lineage>
</organism>
<gene>
    <name evidence="1" type="ORF">Amac_051410</name>
</gene>
<dbReference type="EMBL" id="BLAE01000030">
    <property type="protein sequence ID" value="GES11544.1"/>
    <property type="molecule type" value="Genomic_DNA"/>
</dbReference>
<keyword evidence="2" id="KW-1185">Reference proteome</keyword>
<dbReference type="GO" id="GO:0019441">
    <property type="term" value="P:L-tryptophan catabolic process to kynurenine"/>
    <property type="evidence" value="ECO:0007669"/>
    <property type="project" value="InterPro"/>
</dbReference>
<dbReference type="InterPro" id="IPR037175">
    <property type="entry name" value="KFase_sf"/>
</dbReference>
<reference evidence="1 2" key="1">
    <citation type="submission" date="2019-10" db="EMBL/GenBank/DDBJ databases">
        <title>Whole genome shotgun sequence of Acrocarpospora macrocephala NBRC 16266.</title>
        <authorList>
            <person name="Ichikawa N."/>
            <person name="Kimura A."/>
            <person name="Kitahashi Y."/>
            <person name="Komaki H."/>
            <person name="Oguchi A."/>
        </authorList>
    </citation>
    <scope>NUCLEOTIDE SEQUENCE [LARGE SCALE GENOMIC DNA]</scope>
    <source>
        <strain evidence="1 2">NBRC 16266</strain>
    </source>
</reference>
<dbReference type="SUPFAM" id="SSF102198">
    <property type="entry name" value="Putative cyclase"/>
    <property type="match status" value="1"/>
</dbReference>
<dbReference type="AlphaFoldDB" id="A0A5M3WRM4"/>
<dbReference type="InterPro" id="IPR007325">
    <property type="entry name" value="KFase/CYL"/>
</dbReference>
<protein>
    <submittedName>
        <fullName evidence="1">Cyclase</fullName>
    </submittedName>
</protein>
<sequence length="296" mass="31512">MATRFYGLVSTREPVTSWGRWGADDELGAMNQVAAEQVLAGLAEAVTGRVVSLATPIRNNQGFGLVGRRPAAHYMVRSGADYAAGLPERAGFGYADDVIAMPTQGATHVDALAHVWRDHTMYNGFSAREVTGRGARRLGIDKMPPLVTRGVVVDASAHREPVRAERLQQLLHAQDVRLRPGDALLVRTGWLAAALRGDADGTRWPGLHPDCGDLLAGAGITLIGADNPGVEAFPSPDPACQVPLHVQLLRDHGIYFSELMALDELCAARRPTFLFVLAPLPLVGAVGSPVSPVAVL</sequence>
<evidence type="ECO:0000313" key="2">
    <source>
        <dbReference type="Proteomes" id="UP000331127"/>
    </source>
</evidence>
<evidence type="ECO:0000313" key="1">
    <source>
        <dbReference type="EMBL" id="GES11544.1"/>
    </source>
</evidence>
<dbReference type="Proteomes" id="UP000331127">
    <property type="component" value="Unassembled WGS sequence"/>
</dbReference>
<dbReference type="GO" id="GO:0004061">
    <property type="term" value="F:arylformamidase activity"/>
    <property type="evidence" value="ECO:0007669"/>
    <property type="project" value="InterPro"/>
</dbReference>
<comment type="caution">
    <text evidence="1">The sequence shown here is derived from an EMBL/GenBank/DDBJ whole genome shotgun (WGS) entry which is preliminary data.</text>
</comment>